<name>A0A9N9FHM2_9GLOM</name>
<dbReference type="Proteomes" id="UP000789508">
    <property type="component" value="Unassembled WGS sequence"/>
</dbReference>
<sequence>GNISIKYMVRPLPSIYLYEEFVSIKIPMTFDDMEEFAKSMQTLMDFQVDVLRTVKLMNKKQIEDPKVYKSEVKDTPQKDREKKKVTNNTLPSYPESPFPGLPGEDLI</sequence>
<dbReference type="OrthoDB" id="2439067at2759"/>
<evidence type="ECO:0000313" key="3">
    <source>
        <dbReference type="Proteomes" id="UP000789508"/>
    </source>
</evidence>
<accession>A0A9N9FHM2</accession>
<feature type="region of interest" description="Disordered" evidence="1">
    <location>
        <begin position="67"/>
        <end position="107"/>
    </location>
</feature>
<comment type="caution">
    <text evidence="2">The sequence shown here is derived from an EMBL/GenBank/DDBJ whole genome shotgun (WGS) entry which is preliminary data.</text>
</comment>
<proteinExistence type="predicted"/>
<dbReference type="EMBL" id="CAJVPS010001349">
    <property type="protein sequence ID" value="CAG8534699.1"/>
    <property type="molecule type" value="Genomic_DNA"/>
</dbReference>
<protein>
    <submittedName>
        <fullName evidence="2">10406_t:CDS:1</fullName>
    </submittedName>
</protein>
<evidence type="ECO:0000313" key="2">
    <source>
        <dbReference type="EMBL" id="CAG8534699.1"/>
    </source>
</evidence>
<evidence type="ECO:0000256" key="1">
    <source>
        <dbReference type="SAM" id="MobiDB-lite"/>
    </source>
</evidence>
<keyword evidence="3" id="KW-1185">Reference proteome</keyword>
<feature type="compositionally biased region" description="Basic and acidic residues" evidence="1">
    <location>
        <begin position="67"/>
        <end position="84"/>
    </location>
</feature>
<organism evidence="2 3">
    <name type="scientific">Ambispora leptoticha</name>
    <dbReference type="NCBI Taxonomy" id="144679"/>
    <lineage>
        <taxon>Eukaryota</taxon>
        <taxon>Fungi</taxon>
        <taxon>Fungi incertae sedis</taxon>
        <taxon>Mucoromycota</taxon>
        <taxon>Glomeromycotina</taxon>
        <taxon>Glomeromycetes</taxon>
        <taxon>Archaeosporales</taxon>
        <taxon>Ambisporaceae</taxon>
        <taxon>Ambispora</taxon>
    </lineage>
</organism>
<dbReference type="AlphaFoldDB" id="A0A9N9FHM2"/>
<feature type="non-terminal residue" evidence="2">
    <location>
        <position position="107"/>
    </location>
</feature>
<gene>
    <name evidence="2" type="ORF">ALEPTO_LOCUS5112</name>
</gene>
<reference evidence="2" key="1">
    <citation type="submission" date="2021-06" db="EMBL/GenBank/DDBJ databases">
        <authorList>
            <person name="Kallberg Y."/>
            <person name="Tangrot J."/>
            <person name="Rosling A."/>
        </authorList>
    </citation>
    <scope>NUCLEOTIDE SEQUENCE</scope>
    <source>
        <strain evidence="2">FL130A</strain>
    </source>
</reference>